<feature type="domain" description="HTH cro/C1-type" evidence="2">
    <location>
        <begin position="13"/>
        <end position="67"/>
    </location>
</feature>
<dbReference type="RefSeq" id="WP_077863033.1">
    <property type="nucleotide sequence ID" value="NZ_CALUAQ010000003.1"/>
</dbReference>
<proteinExistence type="predicted"/>
<reference evidence="3 4" key="1">
    <citation type="submission" date="2017-01" db="EMBL/GenBank/DDBJ databases">
        <title>Complete Genome Sequence of Dolosigranulum pigrum isolated from a Patient with interstitial lung disease.</title>
        <authorList>
            <person name="Mukhopadhyay R."/>
            <person name="Joaquin J."/>
            <person name="Hogue R."/>
            <person name="Fitzgerald S."/>
            <person name="Jospin G."/>
            <person name="Eisen J.A."/>
            <person name="Chaturvedi V."/>
        </authorList>
    </citation>
    <scope>NUCLEOTIDE SEQUENCE [LARGE SCALE GENOMIC DNA]</scope>
    <source>
        <strain evidence="3 4">15S00348</strain>
    </source>
</reference>
<dbReference type="Gene3D" id="1.10.260.40">
    <property type="entry name" value="lambda repressor-like DNA-binding domains"/>
    <property type="match status" value="1"/>
</dbReference>
<dbReference type="EMBL" id="MUYF01000003">
    <property type="protein sequence ID" value="OOL81607.1"/>
    <property type="molecule type" value="Genomic_DNA"/>
</dbReference>
<sequence length="80" mass="9262">MTRRSTIEVENKLYEYRVLARMSQAKLGEVIGVSRQTINSIEKNKYIPSLPLALSLAKYFDVRVEEIFKIKGDDEIVKNN</sequence>
<dbReference type="PANTHER" id="PTHR46558:SF4">
    <property type="entry name" value="DNA-BIDING PHAGE PROTEIN"/>
    <property type="match status" value="1"/>
</dbReference>
<dbReference type="PANTHER" id="PTHR46558">
    <property type="entry name" value="TRACRIPTIONAL REGULATORY PROTEIN-RELATED-RELATED"/>
    <property type="match status" value="1"/>
</dbReference>
<organism evidence="3 4">
    <name type="scientific">Dolosigranulum pigrum</name>
    <dbReference type="NCBI Taxonomy" id="29394"/>
    <lineage>
        <taxon>Bacteria</taxon>
        <taxon>Bacillati</taxon>
        <taxon>Bacillota</taxon>
        <taxon>Bacilli</taxon>
        <taxon>Lactobacillales</taxon>
        <taxon>Carnobacteriaceae</taxon>
        <taxon>Dolosigranulum</taxon>
    </lineage>
</organism>
<dbReference type="Pfam" id="PF01381">
    <property type="entry name" value="HTH_3"/>
    <property type="match status" value="1"/>
</dbReference>
<name>A0A1S8KPD7_9LACT</name>
<dbReference type="Proteomes" id="UP000190409">
    <property type="component" value="Unassembled WGS sequence"/>
</dbReference>
<dbReference type="InterPro" id="IPR010982">
    <property type="entry name" value="Lambda_DNA-bd_dom_sf"/>
</dbReference>
<evidence type="ECO:0000313" key="3">
    <source>
        <dbReference type="EMBL" id="OOL81607.1"/>
    </source>
</evidence>
<dbReference type="SUPFAM" id="SSF47413">
    <property type="entry name" value="lambda repressor-like DNA-binding domains"/>
    <property type="match status" value="1"/>
</dbReference>
<comment type="caution">
    <text evidence="3">The sequence shown here is derived from an EMBL/GenBank/DDBJ whole genome shotgun (WGS) entry which is preliminary data.</text>
</comment>
<dbReference type="AlphaFoldDB" id="A0A1S8KPD7"/>
<evidence type="ECO:0000256" key="1">
    <source>
        <dbReference type="ARBA" id="ARBA00023125"/>
    </source>
</evidence>
<dbReference type="GO" id="GO:0003677">
    <property type="term" value="F:DNA binding"/>
    <property type="evidence" value="ECO:0007669"/>
    <property type="project" value="UniProtKB-KW"/>
</dbReference>
<dbReference type="SMART" id="SM00530">
    <property type="entry name" value="HTH_XRE"/>
    <property type="match status" value="1"/>
</dbReference>
<accession>A0A1S8KPD7</accession>
<dbReference type="InterPro" id="IPR001387">
    <property type="entry name" value="Cro/C1-type_HTH"/>
</dbReference>
<protein>
    <submittedName>
        <fullName evidence="3">Transcriptional regulator</fullName>
    </submittedName>
</protein>
<evidence type="ECO:0000313" key="4">
    <source>
        <dbReference type="Proteomes" id="UP000190409"/>
    </source>
</evidence>
<keyword evidence="1" id="KW-0238">DNA-binding</keyword>
<dbReference type="CDD" id="cd00093">
    <property type="entry name" value="HTH_XRE"/>
    <property type="match status" value="1"/>
</dbReference>
<gene>
    <name evidence="3" type="ORF">BWX42_07815</name>
</gene>
<dbReference type="PROSITE" id="PS50943">
    <property type="entry name" value="HTH_CROC1"/>
    <property type="match status" value="1"/>
</dbReference>
<evidence type="ECO:0000259" key="2">
    <source>
        <dbReference type="PROSITE" id="PS50943"/>
    </source>
</evidence>